<evidence type="ECO:0000313" key="2">
    <source>
        <dbReference type="Proteomes" id="UP000242913"/>
    </source>
</evidence>
<gene>
    <name evidence="1" type="ORF">X798_04350</name>
</gene>
<protein>
    <submittedName>
        <fullName evidence="1">Uncharacterized protein</fullName>
    </submittedName>
</protein>
<reference evidence="1 2" key="1">
    <citation type="submission" date="2015-12" db="EMBL/GenBank/DDBJ databases">
        <title>Draft genome of the nematode, Onchocerca flexuosa.</title>
        <authorList>
            <person name="Mitreva M."/>
        </authorList>
    </citation>
    <scope>NUCLEOTIDE SEQUENCE [LARGE SCALE GENOMIC DNA]</scope>
    <source>
        <strain evidence="1">Red Deer</strain>
    </source>
</reference>
<dbReference type="Proteomes" id="UP000242913">
    <property type="component" value="Unassembled WGS sequence"/>
</dbReference>
<accession>A0A238BTJ7</accession>
<evidence type="ECO:0000313" key="1">
    <source>
        <dbReference type="EMBL" id="OZC08669.1"/>
    </source>
</evidence>
<organism evidence="1 2">
    <name type="scientific">Onchocerca flexuosa</name>
    <dbReference type="NCBI Taxonomy" id="387005"/>
    <lineage>
        <taxon>Eukaryota</taxon>
        <taxon>Metazoa</taxon>
        <taxon>Ecdysozoa</taxon>
        <taxon>Nematoda</taxon>
        <taxon>Chromadorea</taxon>
        <taxon>Rhabditida</taxon>
        <taxon>Spirurina</taxon>
        <taxon>Spiruromorpha</taxon>
        <taxon>Filarioidea</taxon>
        <taxon>Onchocercidae</taxon>
        <taxon>Onchocerca</taxon>
    </lineage>
</organism>
<keyword evidence="2" id="KW-1185">Reference proteome</keyword>
<sequence length="235" mass="26674">MRLIDVLPTRSFAVMQEGIVSYKGSVRCRMAVTMTHSGLAAPLARKTVTLVKTKEDSSRINQRKNTAQEMSHSIDACFFSEDSNFLEKKCDVLTTKLEQSSSGNFRIPPAIYHVMSSYLFPASPHFLTHFHSFIFYNLCSPSPFSQSDITITRCTFPSKLLHPSPTAHSLLWCVSSENYYQKVTDISPRSICRISRARISSLSCRTFPDNVRSISDLQKSQFIFLKMEMQSAIEF</sequence>
<name>A0A238BTJ7_9BILA</name>
<proteinExistence type="predicted"/>
<dbReference type="AlphaFoldDB" id="A0A238BTJ7"/>
<dbReference type="EMBL" id="KZ270005">
    <property type="protein sequence ID" value="OZC08669.1"/>
    <property type="molecule type" value="Genomic_DNA"/>
</dbReference>